<dbReference type="GO" id="GO:0004984">
    <property type="term" value="F:olfactory receptor activity"/>
    <property type="evidence" value="ECO:0007669"/>
    <property type="project" value="InterPro"/>
</dbReference>
<keyword evidence="7 10" id="KW-0472">Membrane</keyword>
<accession>A0A9R1TCD0</accession>
<dbReference type="GO" id="GO:0005549">
    <property type="term" value="F:odorant binding"/>
    <property type="evidence" value="ECO:0007669"/>
    <property type="project" value="InterPro"/>
</dbReference>
<keyword evidence="2" id="KW-1003">Cell membrane</keyword>
<feature type="transmembrane region" description="Helical" evidence="10">
    <location>
        <begin position="136"/>
        <end position="160"/>
    </location>
</feature>
<reference evidence="12" key="1">
    <citation type="submission" date="2025-08" db="UniProtKB">
        <authorList>
            <consortium name="RefSeq"/>
        </authorList>
    </citation>
    <scope>IDENTIFICATION</scope>
    <source>
        <strain evidence="12">USDA-PBARC FA_bdor</strain>
        <tissue evidence="12">Whole organism</tissue>
    </source>
</reference>
<evidence type="ECO:0000313" key="11">
    <source>
        <dbReference type="Proteomes" id="UP000694866"/>
    </source>
</evidence>
<keyword evidence="5 10" id="KW-0552">Olfaction</keyword>
<keyword evidence="4 10" id="KW-0812">Transmembrane</keyword>
<feature type="transmembrane region" description="Helical" evidence="10">
    <location>
        <begin position="41"/>
        <end position="62"/>
    </location>
</feature>
<dbReference type="PANTHER" id="PTHR21137">
    <property type="entry name" value="ODORANT RECEPTOR"/>
    <property type="match status" value="1"/>
</dbReference>
<evidence type="ECO:0000256" key="9">
    <source>
        <dbReference type="ARBA" id="ARBA00023224"/>
    </source>
</evidence>
<keyword evidence="9 10" id="KW-0807">Transducer</keyword>
<dbReference type="Pfam" id="PF02949">
    <property type="entry name" value="7tm_6"/>
    <property type="match status" value="1"/>
</dbReference>
<comment type="subcellular location">
    <subcellularLocation>
        <location evidence="1 10">Cell membrane</location>
        <topology evidence="1 10">Multi-pass membrane protein</topology>
    </subcellularLocation>
</comment>
<evidence type="ECO:0000256" key="7">
    <source>
        <dbReference type="ARBA" id="ARBA00023136"/>
    </source>
</evidence>
<dbReference type="KEGG" id="fas:105269217"/>
<gene>
    <name evidence="12" type="primary">LOC105269217</name>
</gene>
<evidence type="ECO:0000256" key="3">
    <source>
        <dbReference type="ARBA" id="ARBA00022606"/>
    </source>
</evidence>
<evidence type="ECO:0000256" key="2">
    <source>
        <dbReference type="ARBA" id="ARBA00022475"/>
    </source>
</evidence>
<evidence type="ECO:0000256" key="5">
    <source>
        <dbReference type="ARBA" id="ARBA00022725"/>
    </source>
</evidence>
<dbReference type="OrthoDB" id="7548151at2759"/>
<keyword evidence="3 10" id="KW-0716">Sensory transduction</keyword>
<organism evidence="11 12">
    <name type="scientific">Fopius arisanus</name>
    <dbReference type="NCBI Taxonomy" id="64838"/>
    <lineage>
        <taxon>Eukaryota</taxon>
        <taxon>Metazoa</taxon>
        <taxon>Ecdysozoa</taxon>
        <taxon>Arthropoda</taxon>
        <taxon>Hexapoda</taxon>
        <taxon>Insecta</taxon>
        <taxon>Pterygota</taxon>
        <taxon>Neoptera</taxon>
        <taxon>Endopterygota</taxon>
        <taxon>Hymenoptera</taxon>
        <taxon>Apocrita</taxon>
        <taxon>Ichneumonoidea</taxon>
        <taxon>Braconidae</taxon>
        <taxon>Opiinae</taxon>
        <taxon>Fopius</taxon>
    </lineage>
</organism>
<feature type="transmembrane region" description="Helical" evidence="10">
    <location>
        <begin position="375"/>
        <end position="393"/>
    </location>
</feature>
<dbReference type="GO" id="GO:0005886">
    <property type="term" value="C:plasma membrane"/>
    <property type="evidence" value="ECO:0007669"/>
    <property type="project" value="UniProtKB-SubCell"/>
</dbReference>
<evidence type="ECO:0000313" key="12">
    <source>
        <dbReference type="RefSeq" id="XP_011307594.1"/>
    </source>
</evidence>
<dbReference type="GO" id="GO:0007165">
    <property type="term" value="P:signal transduction"/>
    <property type="evidence" value="ECO:0007669"/>
    <property type="project" value="UniProtKB-KW"/>
</dbReference>
<evidence type="ECO:0000256" key="6">
    <source>
        <dbReference type="ARBA" id="ARBA00022989"/>
    </source>
</evidence>
<evidence type="ECO:0000256" key="10">
    <source>
        <dbReference type="RuleBase" id="RU351113"/>
    </source>
</evidence>
<dbReference type="PANTHER" id="PTHR21137:SF35">
    <property type="entry name" value="ODORANT RECEPTOR 19A-RELATED"/>
    <property type="match status" value="1"/>
</dbReference>
<sequence length="398" mass="45911">MDSSEKRIEVENEFKRLETIERQLKNRMIFIGTWPVSNPNIFYRAISIFDIICIILLGIMVMRFASANISNINLMVRGFSLGGSFFTIAFKIGLFVFHKETALELKVILRKYQTELLAHKKFKYLVLENFGGFRRVITLLDIFVFLGCLMYSLTPIVMMIIRVQKHGQPVKYLLPTPALYPWKIPPGGLLYIITYICETYIIWCMYPVTAGMDPMFAYFIYQITSQLRVMSYQMKNLPSAEDLNDFIRKWMMKFLVMKKCCDNLQKIYGPLILWQVITNSTVICTILFQILQGGASAVQIILVLGHCAGKIMQTYTYAWAGSQLTTESQALTESVYFSDWMGPDRRIFRKSILLILTQPALQVTAAGWVTVSLDLFTMTLNTAVSYFFLLQTFEEQQS</sequence>
<evidence type="ECO:0000256" key="1">
    <source>
        <dbReference type="ARBA" id="ARBA00004651"/>
    </source>
</evidence>
<dbReference type="InterPro" id="IPR004117">
    <property type="entry name" value="7tm6_olfct_rcpt"/>
</dbReference>
<protein>
    <recommendedName>
        <fullName evidence="10">Odorant receptor</fullName>
    </recommendedName>
</protein>
<comment type="similarity">
    <text evidence="10">Belongs to the insect chemoreceptor superfamily. Heteromeric odorant receptor channel (TC 1.A.69) family.</text>
</comment>
<dbReference type="Proteomes" id="UP000694866">
    <property type="component" value="Unplaced"/>
</dbReference>
<keyword evidence="8 10" id="KW-0675">Receptor</keyword>
<evidence type="ECO:0000256" key="4">
    <source>
        <dbReference type="ARBA" id="ARBA00022692"/>
    </source>
</evidence>
<proteinExistence type="inferred from homology"/>
<evidence type="ECO:0000256" key="8">
    <source>
        <dbReference type="ARBA" id="ARBA00023170"/>
    </source>
</evidence>
<keyword evidence="6 10" id="KW-1133">Transmembrane helix</keyword>
<comment type="caution">
    <text evidence="10">Lacks conserved residue(s) required for the propagation of feature annotation.</text>
</comment>
<dbReference type="AlphaFoldDB" id="A0A9R1TCD0"/>
<dbReference type="GeneID" id="105269217"/>
<feature type="transmembrane region" description="Helical" evidence="10">
    <location>
        <begin position="74"/>
        <end position="97"/>
    </location>
</feature>
<dbReference type="RefSeq" id="XP_011307594.1">
    <property type="nucleotide sequence ID" value="XM_011309292.1"/>
</dbReference>
<keyword evidence="11" id="KW-1185">Reference proteome</keyword>
<name>A0A9R1TCD0_9HYME</name>